<evidence type="ECO:0000313" key="1">
    <source>
        <dbReference type="EMBL" id="RLC37203.1"/>
    </source>
</evidence>
<organism evidence="1 2">
    <name type="scientific">candidate division Kazan bacterium</name>
    <dbReference type="NCBI Taxonomy" id="2202143"/>
    <lineage>
        <taxon>Bacteria</taxon>
        <taxon>Bacteria division Kazan-3B-28</taxon>
    </lineage>
</organism>
<comment type="caution">
    <text evidence="1">The sequence shown here is derived from an EMBL/GenBank/DDBJ whole genome shotgun (WGS) entry which is preliminary data.</text>
</comment>
<gene>
    <name evidence="1" type="ORF">DRH29_02710</name>
</gene>
<evidence type="ECO:0000313" key="2">
    <source>
        <dbReference type="Proteomes" id="UP000281261"/>
    </source>
</evidence>
<protein>
    <submittedName>
        <fullName evidence="1">Uncharacterized protein</fullName>
    </submittedName>
</protein>
<dbReference type="Proteomes" id="UP000281261">
    <property type="component" value="Unassembled WGS sequence"/>
</dbReference>
<reference evidence="1 2" key="1">
    <citation type="submission" date="2018-06" db="EMBL/GenBank/DDBJ databases">
        <title>Extensive metabolic versatility and redundancy in microbially diverse, dynamic hydrothermal sediments.</title>
        <authorList>
            <person name="Dombrowski N."/>
            <person name="Teske A."/>
            <person name="Baker B.J."/>
        </authorList>
    </citation>
    <scope>NUCLEOTIDE SEQUENCE [LARGE SCALE GENOMIC DNA]</scope>
    <source>
        <strain evidence="1">B79_G16</strain>
    </source>
</reference>
<sequence length="87" mass="10848">MELWQKLRNWWIRKKKETKYKSDLEYNYMRLLMRIEEHDVMVIDMRDHKEACDATSEDLKEVAYITDYVNTSLYYCPRCQRFVEEVI</sequence>
<dbReference type="EMBL" id="QMNG01000009">
    <property type="protein sequence ID" value="RLC37203.1"/>
    <property type="molecule type" value="Genomic_DNA"/>
</dbReference>
<dbReference type="AlphaFoldDB" id="A0A420ZCL5"/>
<accession>A0A420ZCL5</accession>
<proteinExistence type="predicted"/>
<name>A0A420ZCL5_UNCK3</name>